<name>A0ACC9D3Q2_9FIRM</name>
<dbReference type="EMBL" id="NMTR01000001">
    <property type="protein sequence ID" value="PDX62524.1"/>
    <property type="molecule type" value="Genomic_DNA"/>
</dbReference>
<sequence>MKFNKGLFDFIGYMSFFNPVDTGAAGDSKANREVLFDDVQECSSAEEFAEKHADEYDSVEDAEEFWEDN</sequence>
<accession>A0ACC9D3Q2</accession>
<proteinExistence type="predicted"/>
<comment type="caution">
    <text evidence="1">The sequence shown here is derived from an EMBL/GenBank/DDBJ whole genome shotgun (WGS) entry which is preliminary data.</text>
</comment>
<evidence type="ECO:0000313" key="1">
    <source>
        <dbReference type="EMBL" id="PDX62524.1"/>
    </source>
</evidence>
<evidence type="ECO:0000313" key="2">
    <source>
        <dbReference type="Proteomes" id="UP000220959"/>
    </source>
</evidence>
<keyword evidence="2" id="KW-1185">Reference proteome</keyword>
<protein>
    <submittedName>
        <fullName evidence="1">Uncharacterized protein</fullName>
    </submittedName>
</protein>
<gene>
    <name evidence="1" type="ORF">CGS49_00490</name>
</gene>
<organism evidence="1 2">
    <name type="scientific">Faecalibacterium langellae</name>
    <dbReference type="NCBI Taxonomy" id="3435293"/>
    <lineage>
        <taxon>Bacteria</taxon>
        <taxon>Bacillati</taxon>
        <taxon>Bacillota</taxon>
        <taxon>Clostridia</taxon>
        <taxon>Eubacteriales</taxon>
        <taxon>Oscillospiraceae</taxon>
        <taxon>Faecalibacterium</taxon>
    </lineage>
</organism>
<reference evidence="1 2" key="1">
    <citation type="journal article" date="2017" name="Front. Microbiol.">
        <title>New Insights into the Diversity of the Genus Faecalibacterium.</title>
        <authorList>
            <person name="Benevides L."/>
            <person name="Burman S."/>
            <person name="Martin R."/>
            <person name="Robert V."/>
            <person name="Thomas M."/>
            <person name="Miquel S."/>
            <person name="Chain F."/>
            <person name="Sokol H."/>
            <person name="Bermudez-Humaran L.G."/>
            <person name="Morrison M."/>
            <person name="Langella P."/>
            <person name="Azevedo V.A."/>
            <person name="Chatel J.M."/>
            <person name="Soares S."/>
        </authorList>
    </citation>
    <scope>NUCLEOTIDE SEQUENCE [LARGE SCALE GENOMIC DNA]</scope>
    <source>
        <strain evidence="2">CNCM I-4541</strain>
    </source>
</reference>
<dbReference type="Proteomes" id="UP000220959">
    <property type="component" value="Unassembled WGS sequence"/>
</dbReference>